<evidence type="ECO:0000256" key="6">
    <source>
        <dbReference type="ARBA" id="ARBA00022679"/>
    </source>
</evidence>
<dbReference type="InterPro" id="IPR023346">
    <property type="entry name" value="Lysozyme-like_dom_sf"/>
</dbReference>
<keyword evidence="3" id="KW-0121">Carboxypeptidase</keyword>
<comment type="similarity">
    <text evidence="1">In the C-terminal section; belongs to the transpeptidase family.</text>
</comment>
<dbReference type="AlphaFoldDB" id="A0A329LR11"/>
<evidence type="ECO:0000256" key="2">
    <source>
        <dbReference type="ARBA" id="ARBA00007739"/>
    </source>
</evidence>
<accession>A0A329LR11</accession>
<proteinExistence type="inferred from homology"/>
<keyword evidence="5" id="KW-0328">Glycosyltransferase</keyword>
<evidence type="ECO:0000256" key="9">
    <source>
        <dbReference type="ARBA" id="ARBA00022984"/>
    </source>
</evidence>
<keyword evidence="6" id="KW-0808">Transferase</keyword>
<protein>
    <submittedName>
        <fullName evidence="16">Penicillin-binding protein</fullName>
    </submittedName>
</protein>
<evidence type="ECO:0000259" key="15">
    <source>
        <dbReference type="Pfam" id="PF00912"/>
    </source>
</evidence>
<comment type="catalytic activity">
    <reaction evidence="12">
        <text>Preferential cleavage: (Ac)2-L-Lys-D-Ala-|-D-Ala. Also transpeptidation of peptidyl-alanyl moieties that are N-acyl substituents of D-alanine.</text>
        <dbReference type="EC" id="3.4.16.4"/>
    </reaction>
</comment>
<dbReference type="GO" id="GO:0008360">
    <property type="term" value="P:regulation of cell shape"/>
    <property type="evidence" value="ECO:0007669"/>
    <property type="project" value="UniProtKB-KW"/>
</dbReference>
<dbReference type="GO" id="GO:0071555">
    <property type="term" value="P:cell wall organization"/>
    <property type="evidence" value="ECO:0007669"/>
    <property type="project" value="UniProtKB-KW"/>
</dbReference>
<evidence type="ECO:0000256" key="10">
    <source>
        <dbReference type="ARBA" id="ARBA00023268"/>
    </source>
</evidence>
<feature type="region of interest" description="Disordered" evidence="14">
    <location>
        <begin position="1"/>
        <end position="22"/>
    </location>
</feature>
<keyword evidence="8" id="KW-0133">Cell shape</keyword>
<evidence type="ECO:0000313" key="17">
    <source>
        <dbReference type="Proteomes" id="UP000250369"/>
    </source>
</evidence>
<keyword evidence="11" id="KW-0961">Cell wall biogenesis/degradation</keyword>
<keyword evidence="4" id="KW-0645">Protease</keyword>
<feature type="domain" description="Glycosyl transferase family 51" evidence="15">
    <location>
        <begin position="73"/>
        <end position="245"/>
    </location>
</feature>
<dbReference type="FunFam" id="1.10.3810.10:FF:000001">
    <property type="entry name" value="Penicillin-binding protein 1A"/>
    <property type="match status" value="1"/>
</dbReference>
<evidence type="ECO:0000256" key="3">
    <source>
        <dbReference type="ARBA" id="ARBA00022645"/>
    </source>
</evidence>
<evidence type="ECO:0000256" key="14">
    <source>
        <dbReference type="SAM" id="MobiDB-lite"/>
    </source>
</evidence>
<evidence type="ECO:0000313" key="16">
    <source>
        <dbReference type="EMBL" id="RAV09063.1"/>
    </source>
</evidence>
<dbReference type="Proteomes" id="UP000250369">
    <property type="component" value="Unassembled WGS sequence"/>
</dbReference>
<dbReference type="GO" id="GO:0006508">
    <property type="term" value="P:proteolysis"/>
    <property type="evidence" value="ECO:0007669"/>
    <property type="project" value="UniProtKB-KW"/>
</dbReference>
<dbReference type="GO" id="GO:0008955">
    <property type="term" value="F:peptidoglycan glycosyltransferase activity"/>
    <property type="evidence" value="ECO:0007669"/>
    <property type="project" value="UniProtKB-EC"/>
</dbReference>
<keyword evidence="7" id="KW-0378">Hydrolase</keyword>
<dbReference type="Gene3D" id="1.10.3810.10">
    <property type="entry name" value="Biosynthetic peptidoglycan transglycosylase-like"/>
    <property type="match status" value="1"/>
</dbReference>
<comment type="caution">
    <text evidence="16">The sequence shown here is derived from an EMBL/GenBank/DDBJ whole genome shotgun (WGS) entry which is preliminary data.</text>
</comment>
<comment type="catalytic activity">
    <reaction evidence="13">
        <text>[GlcNAc-(1-&gt;4)-Mur2Ac(oyl-L-Ala-gamma-D-Glu-L-Lys-D-Ala-D-Ala)](n)-di-trans,octa-cis-undecaprenyl diphosphate + beta-D-GlcNAc-(1-&gt;4)-Mur2Ac(oyl-L-Ala-gamma-D-Glu-L-Lys-D-Ala-D-Ala)-di-trans,octa-cis-undecaprenyl diphosphate = [GlcNAc-(1-&gt;4)-Mur2Ac(oyl-L-Ala-gamma-D-Glu-L-Lys-D-Ala-D-Ala)](n+1)-di-trans,octa-cis-undecaprenyl diphosphate + di-trans,octa-cis-undecaprenyl diphosphate + H(+)</text>
        <dbReference type="Rhea" id="RHEA:23708"/>
        <dbReference type="Rhea" id="RHEA-COMP:9602"/>
        <dbReference type="Rhea" id="RHEA-COMP:9603"/>
        <dbReference type="ChEBI" id="CHEBI:15378"/>
        <dbReference type="ChEBI" id="CHEBI:58405"/>
        <dbReference type="ChEBI" id="CHEBI:60033"/>
        <dbReference type="ChEBI" id="CHEBI:78435"/>
        <dbReference type="EC" id="2.4.99.28"/>
    </reaction>
</comment>
<reference evidence="16 17" key="1">
    <citation type="journal article" date="2009" name="Int. J. Syst. Evol. Microbiol.">
        <title>Paenibacillus contaminans sp. nov., isolated from a contaminated laboratory plate.</title>
        <authorList>
            <person name="Chou J.H."/>
            <person name="Lee J.H."/>
            <person name="Lin M.C."/>
            <person name="Chang P.S."/>
            <person name="Arun A.B."/>
            <person name="Young C.C."/>
            <person name="Chen W.M."/>
        </authorList>
    </citation>
    <scope>NUCLEOTIDE SEQUENCE [LARGE SCALE GENOMIC DNA]</scope>
    <source>
        <strain evidence="16 17">CKOBP-6</strain>
    </source>
</reference>
<dbReference type="GO" id="GO:0009002">
    <property type="term" value="F:serine-type D-Ala-D-Ala carboxypeptidase activity"/>
    <property type="evidence" value="ECO:0007669"/>
    <property type="project" value="UniProtKB-EC"/>
</dbReference>
<dbReference type="RefSeq" id="WP_113036676.1">
    <property type="nucleotide sequence ID" value="NZ_QMFB01000053.1"/>
</dbReference>
<evidence type="ECO:0000256" key="8">
    <source>
        <dbReference type="ARBA" id="ARBA00022960"/>
    </source>
</evidence>
<name>A0A329LR11_9BACL</name>
<organism evidence="16 17">
    <name type="scientific">Paenibacillus contaminans</name>
    <dbReference type="NCBI Taxonomy" id="450362"/>
    <lineage>
        <taxon>Bacteria</taxon>
        <taxon>Bacillati</taxon>
        <taxon>Bacillota</taxon>
        <taxon>Bacilli</taxon>
        <taxon>Bacillales</taxon>
        <taxon>Paenibacillaceae</taxon>
        <taxon>Paenibacillus</taxon>
    </lineage>
</organism>
<sequence length="278" mass="30477">MQTALAMSSSKSSEPRPAVPKQKKSRIATAFKRIAILLIAAAMLFAAGLLAAGQMLIAGKELPVPSSSANNGASAAIPLKEMPDYVYNAFIAVEDHRYENHIGVDFRSLARALWVDLREGGKAQGGSTVTMQLARNLFLTQDKTYTRKLKEIAIAVALERKYTKDEILELYLGSIYFGHGIYGLDNAANYYFGKTIRSKTEPGKSAIGLHEAAMLAALPKAPEHYSPVKFPEKALQRQKLVLERMSKLGLITEQEKLDALKQPLRIVPSAQVYARSQG</sequence>
<dbReference type="InterPro" id="IPR050396">
    <property type="entry name" value="Glycosyltr_51/Transpeptidase"/>
</dbReference>
<keyword evidence="17" id="KW-1185">Reference proteome</keyword>
<dbReference type="PANTHER" id="PTHR32282:SF33">
    <property type="entry name" value="PEPTIDOGLYCAN GLYCOSYLTRANSFERASE"/>
    <property type="match status" value="1"/>
</dbReference>
<evidence type="ECO:0000256" key="12">
    <source>
        <dbReference type="ARBA" id="ARBA00034000"/>
    </source>
</evidence>
<dbReference type="PANTHER" id="PTHR32282">
    <property type="entry name" value="BINDING PROTEIN TRANSPEPTIDASE, PUTATIVE-RELATED"/>
    <property type="match status" value="1"/>
</dbReference>
<dbReference type="InterPro" id="IPR001264">
    <property type="entry name" value="Glyco_trans_51"/>
</dbReference>
<keyword evidence="10" id="KW-0511">Multifunctional enzyme</keyword>
<evidence type="ECO:0000256" key="13">
    <source>
        <dbReference type="ARBA" id="ARBA00049902"/>
    </source>
</evidence>
<comment type="similarity">
    <text evidence="2">In the N-terminal section; belongs to the glycosyltransferase 51 family.</text>
</comment>
<gene>
    <name evidence="16" type="ORF">DQG23_40185</name>
</gene>
<evidence type="ECO:0000256" key="11">
    <source>
        <dbReference type="ARBA" id="ARBA00023316"/>
    </source>
</evidence>
<evidence type="ECO:0000256" key="4">
    <source>
        <dbReference type="ARBA" id="ARBA00022670"/>
    </source>
</evidence>
<evidence type="ECO:0000256" key="5">
    <source>
        <dbReference type="ARBA" id="ARBA00022676"/>
    </source>
</evidence>
<dbReference type="SUPFAM" id="SSF53955">
    <property type="entry name" value="Lysozyme-like"/>
    <property type="match status" value="1"/>
</dbReference>
<dbReference type="EMBL" id="QMFB01000053">
    <property type="protein sequence ID" value="RAV09063.1"/>
    <property type="molecule type" value="Genomic_DNA"/>
</dbReference>
<keyword evidence="9" id="KW-0573">Peptidoglycan synthesis</keyword>
<feature type="compositionally biased region" description="Polar residues" evidence="14">
    <location>
        <begin position="1"/>
        <end position="12"/>
    </location>
</feature>
<dbReference type="InterPro" id="IPR036950">
    <property type="entry name" value="PBP_transglycosylase"/>
</dbReference>
<dbReference type="Pfam" id="PF00912">
    <property type="entry name" value="Transgly"/>
    <property type="match status" value="1"/>
</dbReference>
<dbReference type="OrthoDB" id="9766909at2"/>
<evidence type="ECO:0000256" key="1">
    <source>
        <dbReference type="ARBA" id="ARBA00007090"/>
    </source>
</evidence>
<dbReference type="GO" id="GO:0009252">
    <property type="term" value="P:peptidoglycan biosynthetic process"/>
    <property type="evidence" value="ECO:0007669"/>
    <property type="project" value="UniProtKB-KW"/>
</dbReference>
<evidence type="ECO:0000256" key="7">
    <source>
        <dbReference type="ARBA" id="ARBA00022801"/>
    </source>
</evidence>